<keyword evidence="2" id="KW-0472">Membrane</keyword>
<dbReference type="AlphaFoldDB" id="A0A174ZV85"/>
<keyword evidence="1" id="KW-0175">Coiled coil</keyword>
<sequence>MELKLNKMNKVLFRDRAKKLMLTGALAGVIAGVAITSGISSITLKKAEKKLEISNAKLQEQTKENEELQAELDREEVTENTAELLASDDDRWCLALVNEKHPLDTSYVPANLTEISGGKQIDSRMADSLNKMLDDAKKAGLSMYVTSGYRSYEKQRDVFNTTMQDWINQGYTPLNAYDETKKSVAIPGTSEHATGLAVDIMSTKYGELDEKQGDTEEQKWLMEHCSEYGFVLRFPQDKSDITGIIYEPWHYRYVGVDAAKEMTENGLTLEEYVSAN</sequence>
<evidence type="ECO:0000256" key="1">
    <source>
        <dbReference type="SAM" id="Coils"/>
    </source>
</evidence>
<organism evidence="4 5">
    <name type="scientific">[Ruminococcus] torques</name>
    <dbReference type="NCBI Taxonomy" id="33039"/>
    <lineage>
        <taxon>Bacteria</taxon>
        <taxon>Bacillati</taxon>
        <taxon>Bacillota</taxon>
        <taxon>Clostridia</taxon>
        <taxon>Lachnospirales</taxon>
        <taxon>Lachnospiraceae</taxon>
        <taxon>Mediterraneibacter</taxon>
    </lineage>
</organism>
<feature type="domain" description="D-alanyl-D-alanine carboxypeptidase-like core" evidence="3">
    <location>
        <begin position="120"/>
        <end position="255"/>
    </location>
</feature>
<dbReference type="PANTHER" id="PTHR34385:SF1">
    <property type="entry name" value="PEPTIDOGLYCAN L-ALANYL-D-GLUTAMATE ENDOPEPTIDASE CWLK"/>
    <property type="match status" value="1"/>
</dbReference>
<dbReference type="RefSeq" id="WP_172790476.1">
    <property type="nucleotide sequence ID" value="NZ_CZBX01000011.1"/>
</dbReference>
<dbReference type="GO" id="GO:0006508">
    <property type="term" value="P:proteolysis"/>
    <property type="evidence" value="ECO:0007669"/>
    <property type="project" value="InterPro"/>
</dbReference>
<reference evidence="4 5" key="1">
    <citation type="submission" date="2015-09" db="EMBL/GenBank/DDBJ databases">
        <authorList>
            <consortium name="Pathogen Informatics"/>
        </authorList>
    </citation>
    <scope>NUCLEOTIDE SEQUENCE [LARGE SCALE GENOMIC DNA]</scope>
    <source>
        <strain evidence="4 5">2789STDY5834889</strain>
    </source>
</reference>
<keyword evidence="2" id="KW-0812">Transmembrane</keyword>
<protein>
    <submittedName>
        <fullName evidence="4">D-alanyl-D-alanine carboxypeptidase</fullName>
    </submittedName>
</protein>
<proteinExistence type="predicted"/>
<dbReference type="CDD" id="cd14852">
    <property type="entry name" value="LD-carboxypeptidase"/>
    <property type="match status" value="1"/>
</dbReference>
<dbReference type="Gene3D" id="3.30.1380.10">
    <property type="match status" value="1"/>
</dbReference>
<keyword evidence="4" id="KW-0121">Carboxypeptidase</keyword>
<evidence type="ECO:0000313" key="5">
    <source>
        <dbReference type="Proteomes" id="UP000078383"/>
    </source>
</evidence>
<accession>A0A174ZV85</accession>
<feature type="coiled-coil region" evidence="1">
    <location>
        <begin position="44"/>
        <end position="85"/>
    </location>
</feature>
<evidence type="ECO:0000313" key="4">
    <source>
        <dbReference type="EMBL" id="CUQ91293.1"/>
    </source>
</evidence>
<evidence type="ECO:0000256" key="2">
    <source>
        <dbReference type="SAM" id="Phobius"/>
    </source>
</evidence>
<dbReference type="GO" id="GO:0004180">
    <property type="term" value="F:carboxypeptidase activity"/>
    <property type="evidence" value="ECO:0007669"/>
    <property type="project" value="UniProtKB-KW"/>
</dbReference>
<name>A0A174ZV85_9FIRM</name>
<keyword evidence="4" id="KW-0378">Hydrolase</keyword>
<dbReference type="SUPFAM" id="SSF55166">
    <property type="entry name" value="Hedgehog/DD-peptidase"/>
    <property type="match status" value="1"/>
</dbReference>
<dbReference type="Pfam" id="PF02557">
    <property type="entry name" value="VanY"/>
    <property type="match status" value="1"/>
</dbReference>
<dbReference type="PANTHER" id="PTHR34385">
    <property type="entry name" value="D-ALANYL-D-ALANINE CARBOXYPEPTIDASE"/>
    <property type="match status" value="1"/>
</dbReference>
<dbReference type="InterPro" id="IPR058193">
    <property type="entry name" value="VanY/YodJ_core_dom"/>
</dbReference>
<keyword evidence="2" id="KW-1133">Transmembrane helix</keyword>
<dbReference type="InterPro" id="IPR009045">
    <property type="entry name" value="Zn_M74/Hedgehog-like"/>
</dbReference>
<feature type="transmembrane region" description="Helical" evidence="2">
    <location>
        <begin position="20"/>
        <end position="44"/>
    </location>
</feature>
<gene>
    <name evidence="4" type="ORF">ERS852502_02390</name>
</gene>
<dbReference type="EMBL" id="CZBX01000011">
    <property type="protein sequence ID" value="CUQ91293.1"/>
    <property type="molecule type" value="Genomic_DNA"/>
</dbReference>
<evidence type="ECO:0000259" key="3">
    <source>
        <dbReference type="Pfam" id="PF02557"/>
    </source>
</evidence>
<dbReference type="InterPro" id="IPR003709">
    <property type="entry name" value="VanY-like_core_dom"/>
</dbReference>
<dbReference type="InterPro" id="IPR052179">
    <property type="entry name" value="DD-CPase-like"/>
</dbReference>
<keyword evidence="4" id="KW-0645">Protease</keyword>
<dbReference type="Proteomes" id="UP000078383">
    <property type="component" value="Unassembled WGS sequence"/>
</dbReference>